<dbReference type="AlphaFoldDB" id="A0A1X7UR34"/>
<dbReference type="InterPro" id="IPR006592">
    <property type="entry name" value="RNA_pol_N"/>
</dbReference>
<dbReference type="PANTHER" id="PTHR19376:SF11">
    <property type="entry name" value="DNA-DIRECTED RNA POLYMERASE I SUBUNIT RPA1"/>
    <property type="match status" value="1"/>
</dbReference>
<dbReference type="Gene3D" id="3.30.1490.180">
    <property type="entry name" value="RNA polymerase ii"/>
    <property type="match status" value="1"/>
</dbReference>
<keyword evidence="5" id="KW-0548">Nucleotidyltransferase</keyword>
<evidence type="ECO:0000259" key="7">
    <source>
        <dbReference type="SMART" id="SM00663"/>
    </source>
</evidence>
<dbReference type="STRING" id="400682.A0A1X7UR34"/>
<dbReference type="GO" id="GO:0005736">
    <property type="term" value="C:RNA polymerase I complex"/>
    <property type="evidence" value="ECO:0007669"/>
    <property type="project" value="TreeGrafter"/>
</dbReference>
<dbReference type="Gene3D" id="1.10.274.100">
    <property type="entry name" value="RNA polymerase Rpb1, domain 3"/>
    <property type="match status" value="1"/>
</dbReference>
<dbReference type="InterPro" id="IPR000722">
    <property type="entry name" value="RNA_pol_asu"/>
</dbReference>
<keyword evidence="3" id="KW-0240">DNA-directed RNA polymerase</keyword>
<keyword evidence="4" id="KW-0808">Transferase</keyword>
<evidence type="ECO:0000256" key="4">
    <source>
        <dbReference type="ARBA" id="ARBA00022679"/>
    </source>
</evidence>
<dbReference type="SUPFAM" id="SSF64484">
    <property type="entry name" value="beta and beta-prime subunits of DNA dependent RNA-polymerase"/>
    <property type="match status" value="1"/>
</dbReference>
<dbReference type="OrthoDB" id="270392at2759"/>
<comment type="similarity">
    <text evidence="1">Belongs to the RNA polymerase beta' chain family.</text>
</comment>
<evidence type="ECO:0000256" key="5">
    <source>
        <dbReference type="ARBA" id="ARBA00022695"/>
    </source>
</evidence>
<evidence type="ECO:0000256" key="1">
    <source>
        <dbReference type="ARBA" id="ARBA00006460"/>
    </source>
</evidence>
<dbReference type="EC" id="2.7.7.6" evidence="2"/>
<dbReference type="InterPro" id="IPR042102">
    <property type="entry name" value="RNA_pol_Rpb1_3_sf"/>
</dbReference>
<keyword evidence="6" id="KW-0804">Transcription</keyword>
<dbReference type="Pfam" id="PF04983">
    <property type="entry name" value="RNA_pol_Rpb1_3"/>
    <property type="match status" value="1"/>
</dbReference>
<sequence>MDSDINKRLKDVPSGIKQTLEKKDGLFRLHMMGKRVNYAARSVISPDPNINMDEIGIPMVFATRLTYPEPVTFWNWSELSKAVINGPHVHPGATHVQNEDGSLILLRNERQRKAIAKTLLAKEKLSSAKVPKKVYRHLKNSDILLLNRQPSLHKPSIMAHKARVLSGEKTLRLHYANCKTYNADFDGGEMNAHFPQGELARSEAYSIVSTQNQYLVPKDGTPLSGLIQDHVVSGVLLTLRDRFFDKGDYQNLLMVALPDFTSPFKVLPPATCICKPKELWTGKQADKERFKIIAEGRDCGLEAAADAFVVKNVKDK</sequence>
<dbReference type="InterPro" id="IPR045867">
    <property type="entry name" value="DNA-dir_RpoC_beta_prime"/>
</dbReference>
<dbReference type="EnsemblMetazoa" id="Aqu2.1.30233_001">
    <property type="protein sequence ID" value="Aqu2.1.30233_001"/>
    <property type="gene ID" value="Aqu2.1.30233"/>
</dbReference>
<evidence type="ECO:0000256" key="2">
    <source>
        <dbReference type="ARBA" id="ARBA00012418"/>
    </source>
</evidence>
<organism evidence="8">
    <name type="scientific">Amphimedon queenslandica</name>
    <name type="common">Sponge</name>
    <dbReference type="NCBI Taxonomy" id="400682"/>
    <lineage>
        <taxon>Eukaryota</taxon>
        <taxon>Metazoa</taxon>
        <taxon>Porifera</taxon>
        <taxon>Demospongiae</taxon>
        <taxon>Heteroscleromorpha</taxon>
        <taxon>Haplosclerida</taxon>
        <taxon>Niphatidae</taxon>
        <taxon>Amphimedon</taxon>
    </lineage>
</organism>
<proteinExistence type="inferred from homology"/>
<name>A0A1X7UR34_AMPQE</name>
<dbReference type="PANTHER" id="PTHR19376">
    <property type="entry name" value="DNA-DIRECTED RNA POLYMERASE"/>
    <property type="match status" value="1"/>
</dbReference>
<evidence type="ECO:0000256" key="3">
    <source>
        <dbReference type="ARBA" id="ARBA00022478"/>
    </source>
</evidence>
<dbReference type="SMART" id="SM00663">
    <property type="entry name" value="RPOLA_N"/>
    <property type="match status" value="1"/>
</dbReference>
<feature type="domain" description="RNA polymerase N-terminal" evidence="7">
    <location>
        <begin position="1"/>
        <end position="238"/>
    </location>
</feature>
<reference evidence="8" key="1">
    <citation type="submission" date="2017-05" db="UniProtKB">
        <authorList>
            <consortium name="EnsemblMetazoa"/>
        </authorList>
    </citation>
    <scope>IDENTIFICATION</scope>
</reference>
<dbReference type="GO" id="GO:0003899">
    <property type="term" value="F:DNA-directed RNA polymerase activity"/>
    <property type="evidence" value="ECO:0007669"/>
    <property type="project" value="UniProtKB-EC"/>
</dbReference>
<dbReference type="Pfam" id="PF00623">
    <property type="entry name" value="RNA_pol_Rpb1_2"/>
    <property type="match status" value="1"/>
</dbReference>
<dbReference type="InterPro" id="IPR007066">
    <property type="entry name" value="RNA_pol_Rpb1_3"/>
</dbReference>
<protein>
    <recommendedName>
        <fullName evidence="2">DNA-directed RNA polymerase</fullName>
        <ecNumber evidence="2">2.7.7.6</ecNumber>
    </recommendedName>
</protein>
<dbReference type="GO" id="GO:0006351">
    <property type="term" value="P:DNA-templated transcription"/>
    <property type="evidence" value="ECO:0007669"/>
    <property type="project" value="InterPro"/>
</dbReference>
<dbReference type="InParanoid" id="A0A1X7UR34"/>
<dbReference type="Gene3D" id="2.40.40.20">
    <property type="match status" value="1"/>
</dbReference>
<dbReference type="GO" id="GO:0003677">
    <property type="term" value="F:DNA binding"/>
    <property type="evidence" value="ECO:0007669"/>
    <property type="project" value="InterPro"/>
</dbReference>
<accession>A0A1X7UR34</accession>
<evidence type="ECO:0000313" key="8">
    <source>
        <dbReference type="EnsemblMetazoa" id="Aqu2.1.30233_001"/>
    </source>
</evidence>
<evidence type="ECO:0000256" key="6">
    <source>
        <dbReference type="ARBA" id="ARBA00023163"/>
    </source>
</evidence>
<dbReference type="FunFam" id="2.40.40.20:FF:000019">
    <property type="entry name" value="DNA-directed RNA polymerase II subunit RPB1"/>
    <property type="match status" value="1"/>
</dbReference>